<keyword evidence="4" id="KW-1185">Reference proteome</keyword>
<evidence type="ECO:0000256" key="1">
    <source>
        <dbReference type="SAM" id="MobiDB-lite"/>
    </source>
</evidence>
<evidence type="ECO:0000313" key="4">
    <source>
        <dbReference type="Proteomes" id="UP001589783"/>
    </source>
</evidence>
<reference evidence="3 4" key="1">
    <citation type="submission" date="2024-09" db="EMBL/GenBank/DDBJ databases">
        <authorList>
            <person name="Sun Q."/>
            <person name="Mori K."/>
        </authorList>
    </citation>
    <scope>NUCLEOTIDE SEQUENCE [LARGE SCALE GENOMIC DNA]</scope>
    <source>
        <strain evidence="3 4">CCM 7957</strain>
    </source>
</reference>
<proteinExistence type="predicted"/>
<protein>
    <submittedName>
        <fullName evidence="3">PE-PPE domain-containing protein</fullName>
    </submittedName>
</protein>
<feature type="signal peptide" evidence="2">
    <location>
        <begin position="1"/>
        <end position="33"/>
    </location>
</feature>
<gene>
    <name evidence="3" type="ORF">ACFFJD_15640</name>
</gene>
<feature type="compositionally biased region" description="Low complexity" evidence="1">
    <location>
        <begin position="452"/>
        <end position="465"/>
    </location>
</feature>
<accession>A0ABV6HBN2</accession>
<comment type="caution">
    <text evidence="3">The sequence shown here is derived from an EMBL/GenBank/DDBJ whole genome shotgun (WGS) entry which is preliminary data.</text>
</comment>
<keyword evidence="2" id="KW-0732">Signal</keyword>
<feature type="region of interest" description="Disordered" evidence="1">
    <location>
        <begin position="382"/>
        <end position="465"/>
    </location>
</feature>
<dbReference type="Proteomes" id="UP001589783">
    <property type="component" value="Unassembled WGS sequence"/>
</dbReference>
<evidence type="ECO:0000313" key="3">
    <source>
        <dbReference type="EMBL" id="MFC0316279.1"/>
    </source>
</evidence>
<feature type="compositionally biased region" description="Low complexity" evidence="1">
    <location>
        <begin position="425"/>
        <end position="436"/>
    </location>
</feature>
<feature type="chain" id="PRO_5046005096" evidence="2">
    <location>
        <begin position="34"/>
        <end position="465"/>
    </location>
</feature>
<dbReference type="Gene3D" id="3.40.50.1820">
    <property type="entry name" value="alpha/beta hydrolase"/>
    <property type="match status" value="1"/>
</dbReference>
<name>A0ABV6HBN2_9ACTN</name>
<dbReference type="EMBL" id="JBHLWV010000028">
    <property type="protein sequence ID" value="MFC0316279.1"/>
    <property type="molecule type" value="Genomic_DNA"/>
</dbReference>
<organism evidence="3 4">
    <name type="scientific">Gordonia phosphorivorans</name>
    <dbReference type="NCBI Taxonomy" id="1056982"/>
    <lineage>
        <taxon>Bacteria</taxon>
        <taxon>Bacillati</taxon>
        <taxon>Actinomycetota</taxon>
        <taxon>Actinomycetes</taxon>
        <taxon>Mycobacteriales</taxon>
        <taxon>Gordoniaceae</taxon>
        <taxon>Gordonia</taxon>
    </lineage>
</organism>
<sequence length="465" mass="47542">MLASSLATARRRSAVAALSCALCLGVAAPMALATTDVTPAAASAQDLLAGLVNDGTLTWAPGAAGAASTLPPLGSAGTPTIVIVTPGTDDTGLHPRVDGLVGPREAAYVNYPQSFGPFVSGKADPPLGLPFLAPGYQSSAAIATAGNLDVMKALVGYGGPVLYTGFSQGAEALGDAAEQGVASGVLDDNSVILLVSDPRSPWGLKGWAADLPASGVWLSPILGVLDIDNNGARDPGKTGDVPVVAVIVAGDPVADWQFKWYRPASSLLVNAAGFLVIHAPGDGPYGNLDKLGEPTVMTSEDGNTTYLVYDTEHPLALLNAAIYDVLGLEYDDEDLRRWDRNAELFYAMETPGVGNTRDGVRVKAEQPAAVPAVADTTVASRTSVDGAAAKSAEPVVEYQGRHRAESSPEVSEAPSDYTGRHRAEPTPQAAPEAPTTSGSDTSDITPAAPAASETLESTGSSTELE</sequence>
<evidence type="ECO:0000256" key="2">
    <source>
        <dbReference type="SAM" id="SignalP"/>
    </source>
</evidence>
<dbReference type="RefSeq" id="WP_382365816.1">
    <property type="nucleotide sequence ID" value="NZ_JBHLWV010000028.1"/>
</dbReference>
<dbReference type="InterPro" id="IPR029058">
    <property type="entry name" value="AB_hydrolase_fold"/>
</dbReference>